<dbReference type="Proteomes" id="UP000662783">
    <property type="component" value="Chromosome"/>
</dbReference>
<proteinExistence type="predicted"/>
<protein>
    <submittedName>
        <fullName evidence="1">DUF2480 family protein</fullName>
    </submittedName>
</protein>
<reference evidence="1" key="1">
    <citation type="submission" date="2021-02" db="EMBL/GenBank/DDBJ databases">
        <title>Fulvivirga sp. S481 isolated from sea water.</title>
        <authorList>
            <person name="Bae S.S."/>
            <person name="Baek K."/>
        </authorList>
    </citation>
    <scope>NUCLEOTIDE SEQUENCE</scope>
    <source>
        <strain evidence="1">S481</strain>
    </source>
</reference>
<dbReference type="InterPro" id="IPR018914">
    <property type="entry name" value="DUF2480"/>
</dbReference>
<organism evidence="1 2">
    <name type="scientific">Fulvivirga lutea</name>
    <dbReference type="NCBI Taxonomy" id="2810512"/>
    <lineage>
        <taxon>Bacteria</taxon>
        <taxon>Pseudomonadati</taxon>
        <taxon>Bacteroidota</taxon>
        <taxon>Cytophagia</taxon>
        <taxon>Cytophagales</taxon>
        <taxon>Fulvivirgaceae</taxon>
        <taxon>Fulvivirga</taxon>
    </lineage>
</organism>
<keyword evidence="2" id="KW-1185">Reference proteome</keyword>
<accession>A0A975A155</accession>
<dbReference type="AlphaFoldDB" id="A0A975A155"/>
<sequence>MQEEIVNRVANSGLITFNLEDYFDTSESKLLDLKDWLFQEMILKEKEFRQFVKEHDWSQYKDKNVAVHCSADAIIPTWAYMLVTIALEPYAKNIVLGGEKDLSIYLFNQALRQVNINDFVDARVVVKGCSKYPVPNNAYVEITKLLRPVASSIMYGEPCSTVPLYKKPKK</sequence>
<gene>
    <name evidence="1" type="ORF">JR347_02325</name>
</gene>
<dbReference type="RefSeq" id="WP_205722449.1">
    <property type="nucleotide sequence ID" value="NZ_CP070608.1"/>
</dbReference>
<evidence type="ECO:0000313" key="1">
    <source>
        <dbReference type="EMBL" id="QSE97941.1"/>
    </source>
</evidence>
<name>A0A975A155_9BACT</name>
<evidence type="ECO:0000313" key="2">
    <source>
        <dbReference type="Proteomes" id="UP000662783"/>
    </source>
</evidence>
<dbReference type="Pfam" id="PF10652">
    <property type="entry name" value="DUF2480"/>
    <property type="match status" value="1"/>
</dbReference>
<dbReference type="KEGG" id="fuv:JR347_02325"/>
<dbReference type="EMBL" id="CP070608">
    <property type="protein sequence ID" value="QSE97941.1"/>
    <property type="molecule type" value="Genomic_DNA"/>
</dbReference>